<accession>A0AAQ3Q4W3</accession>
<dbReference type="AlphaFoldDB" id="A0AAQ3Q4W3"/>
<organism evidence="2 3">
    <name type="scientific">Canna indica</name>
    <name type="common">Indian-shot</name>
    <dbReference type="NCBI Taxonomy" id="4628"/>
    <lineage>
        <taxon>Eukaryota</taxon>
        <taxon>Viridiplantae</taxon>
        <taxon>Streptophyta</taxon>
        <taxon>Embryophyta</taxon>
        <taxon>Tracheophyta</taxon>
        <taxon>Spermatophyta</taxon>
        <taxon>Magnoliopsida</taxon>
        <taxon>Liliopsida</taxon>
        <taxon>Zingiberales</taxon>
        <taxon>Cannaceae</taxon>
        <taxon>Canna</taxon>
    </lineage>
</organism>
<reference evidence="2 3" key="1">
    <citation type="submission" date="2023-10" db="EMBL/GenBank/DDBJ databases">
        <title>Chromosome-scale genome assembly provides insights into flower coloration mechanisms of Canna indica.</title>
        <authorList>
            <person name="Li C."/>
        </authorList>
    </citation>
    <scope>NUCLEOTIDE SEQUENCE [LARGE SCALE GENOMIC DNA]</scope>
    <source>
        <tissue evidence="2">Flower</tissue>
    </source>
</reference>
<feature type="compositionally biased region" description="Basic and acidic residues" evidence="1">
    <location>
        <begin position="36"/>
        <end position="58"/>
    </location>
</feature>
<evidence type="ECO:0000313" key="2">
    <source>
        <dbReference type="EMBL" id="WOK98730.1"/>
    </source>
</evidence>
<dbReference type="EMBL" id="CP136891">
    <property type="protein sequence ID" value="WOK98730.1"/>
    <property type="molecule type" value="Genomic_DNA"/>
</dbReference>
<feature type="compositionally biased region" description="Low complexity" evidence="1">
    <location>
        <begin position="78"/>
        <end position="94"/>
    </location>
</feature>
<sequence>MSQISSNGYDARSEATSEACGVSVKSKALSISATSAEKRRGATGAETERRTPREERSPVKYQRKRSVSGELACKRDQSVAFSSVSCRSSPSSAVTRADHAAFRRTSFASEAARSRAVGPAGAKRDPGERSGRQSVSPRQRLAELRQSGGQQCRVLPPQDTAKVKAPRPQIPMEEGEKGLCIPEEEGEKMLCTESDACATVAGSEGEAKEPLENPLVSLECLIFL</sequence>
<protein>
    <submittedName>
        <fullName evidence="2">Uncharacterized protein</fullName>
    </submittedName>
</protein>
<feature type="compositionally biased region" description="Basic and acidic residues" evidence="1">
    <location>
        <begin position="122"/>
        <end position="131"/>
    </location>
</feature>
<proteinExistence type="predicted"/>
<gene>
    <name evidence="2" type="ORF">Cni_G07442</name>
</gene>
<evidence type="ECO:0000313" key="3">
    <source>
        <dbReference type="Proteomes" id="UP001327560"/>
    </source>
</evidence>
<name>A0AAQ3Q4W3_9LILI</name>
<evidence type="ECO:0000256" key="1">
    <source>
        <dbReference type="SAM" id="MobiDB-lite"/>
    </source>
</evidence>
<dbReference type="PANTHER" id="PTHR33871:SF1">
    <property type="entry name" value="OS05G0503100 PROTEIN"/>
    <property type="match status" value="1"/>
</dbReference>
<dbReference type="PANTHER" id="PTHR33871">
    <property type="entry name" value="OS05G0503100 PROTEIN-RELATED"/>
    <property type="match status" value="1"/>
</dbReference>
<feature type="region of interest" description="Disordered" evidence="1">
    <location>
        <begin position="1"/>
        <end position="181"/>
    </location>
</feature>
<dbReference type="Proteomes" id="UP001327560">
    <property type="component" value="Chromosome 2"/>
</dbReference>
<keyword evidence="3" id="KW-1185">Reference proteome</keyword>